<organism evidence="2 3">
    <name type="scientific">Massilia glaciei</name>
    <dbReference type="NCBI Taxonomy" id="1524097"/>
    <lineage>
        <taxon>Bacteria</taxon>
        <taxon>Pseudomonadati</taxon>
        <taxon>Pseudomonadota</taxon>
        <taxon>Betaproteobacteria</taxon>
        <taxon>Burkholderiales</taxon>
        <taxon>Oxalobacteraceae</taxon>
        <taxon>Telluria group</taxon>
        <taxon>Massilia</taxon>
    </lineage>
</organism>
<dbReference type="EMBL" id="PXWF02000314">
    <property type="protein sequence ID" value="PWF41241.1"/>
    <property type="molecule type" value="Genomic_DNA"/>
</dbReference>
<feature type="domain" description="HTH-like" evidence="1">
    <location>
        <begin position="44"/>
        <end position="95"/>
    </location>
</feature>
<dbReference type="PANTHER" id="PTHR46889:SF4">
    <property type="entry name" value="TRANSPOSASE INSO FOR INSERTION SEQUENCE ELEMENT IS911B-RELATED"/>
    <property type="match status" value="1"/>
</dbReference>
<dbReference type="OrthoDB" id="8759040at2"/>
<comment type="caution">
    <text evidence="2">The sequence shown here is derived from an EMBL/GenBank/DDBJ whole genome shotgun (WGS) entry which is preliminary data.</text>
</comment>
<dbReference type="PANTHER" id="PTHR46889">
    <property type="entry name" value="TRANSPOSASE INSF FOR INSERTION SEQUENCE IS3B-RELATED"/>
    <property type="match status" value="1"/>
</dbReference>
<evidence type="ECO:0000313" key="2">
    <source>
        <dbReference type="EMBL" id="PWF41241.1"/>
    </source>
</evidence>
<dbReference type="InterPro" id="IPR025948">
    <property type="entry name" value="HTH-like_dom"/>
</dbReference>
<name>A0A2U2HDN6_9BURK</name>
<accession>A0A2U2HDN6</accession>
<proteinExistence type="predicted"/>
<gene>
    <name evidence="2" type="ORF">C7C56_025315</name>
</gene>
<evidence type="ECO:0000259" key="1">
    <source>
        <dbReference type="Pfam" id="PF13276"/>
    </source>
</evidence>
<reference evidence="2 3" key="1">
    <citation type="submission" date="2018-04" db="EMBL/GenBank/DDBJ databases">
        <title>Massilia violaceinigra sp. nov., a novel purple-pigmented bacterium isolated from Tianshan glacier, Xinjiang, China.</title>
        <authorList>
            <person name="Wang H."/>
        </authorList>
    </citation>
    <scope>NUCLEOTIDE SEQUENCE [LARGE SCALE GENOMIC DNA]</scope>
    <source>
        <strain evidence="2 3">B448-2</strain>
    </source>
</reference>
<protein>
    <recommendedName>
        <fullName evidence="1">HTH-like domain-containing protein</fullName>
    </recommendedName>
</protein>
<keyword evidence="3" id="KW-1185">Reference proteome</keyword>
<sequence>MFEPLWPRRICVFAAWREGKVLGVSSSGFYDWFERPPSQRERHNAKLLQVIKDNHEASDRTYGSPRVVHDVLDAGLACSENRVARLMKAAGCWRRRQIDPERRNLLPHPFSSKPKPRVASFRFRWVS</sequence>
<dbReference type="Pfam" id="PF13276">
    <property type="entry name" value="HTH_21"/>
    <property type="match status" value="1"/>
</dbReference>
<evidence type="ECO:0000313" key="3">
    <source>
        <dbReference type="Proteomes" id="UP000241421"/>
    </source>
</evidence>
<dbReference type="InterPro" id="IPR050900">
    <property type="entry name" value="Transposase_IS3/IS150/IS904"/>
</dbReference>
<dbReference type="AlphaFoldDB" id="A0A2U2HDN6"/>
<dbReference type="Proteomes" id="UP000241421">
    <property type="component" value="Unassembled WGS sequence"/>
</dbReference>